<name>A0A094YXD3_ALKAL</name>
<dbReference type="EMBL" id="ALPT02000014">
    <property type="protein sequence ID" value="KGA98187.1"/>
    <property type="molecule type" value="Genomic_DNA"/>
</dbReference>
<keyword evidence="5" id="KW-1185">Reference proteome</keyword>
<evidence type="ECO:0000313" key="3">
    <source>
        <dbReference type="EMBL" id="KGA98187.1"/>
    </source>
</evidence>
<dbReference type="Proteomes" id="UP000297014">
    <property type="component" value="Unassembled WGS sequence"/>
</dbReference>
<dbReference type="PANTHER" id="PTHR21248">
    <property type="entry name" value="CARDIOLIPIN SYNTHASE"/>
    <property type="match status" value="1"/>
</dbReference>
<dbReference type="PROSITE" id="PS50035">
    <property type="entry name" value="PLD"/>
    <property type="match status" value="2"/>
</dbReference>
<dbReference type="SUPFAM" id="SSF56024">
    <property type="entry name" value="Phospholipase D/nuclease"/>
    <property type="match status" value="2"/>
</dbReference>
<dbReference type="CDD" id="cd09111">
    <property type="entry name" value="PLDc_ymdC_like_1"/>
    <property type="match status" value="1"/>
</dbReference>
<reference evidence="3 5" key="1">
    <citation type="journal article" date="2014" name="Genome Announc.">
        <title>Draft Genome Sequence of Bacillus alcalophilus AV1934, a Classic Alkaliphile Isolated from Human Feces in 1934.</title>
        <authorList>
            <person name="Attie O."/>
            <person name="Jayaprakash A."/>
            <person name="Shah H."/>
            <person name="Paulsen I.T."/>
            <person name="Morino M."/>
            <person name="Takahashi Y."/>
            <person name="Narumi I."/>
            <person name="Sachidanandam R."/>
            <person name="Satoh K."/>
            <person name="Ito M."/>
            <person name="Krulwich T.A."/>
        </authorList>
    </citation>
    <scope>NUCLEOTIDE SEQUENCE [LARGE SCALE GENOMIC DNA]</scope>
    <source>
        <strain evidence="3 5">AV1934</strain>
    </source>
</reference>
<dbReference type="Proteomes" id="UP000002754">
    <property type="component" value="Unassembled WGS sequence"/>
</dbReference>
<dbReference type="EMBL" id="JALP01000084">
    <property type="protein sequence ID" value="THG91205.1"/>
    <property type="molecule type" value="Genomic_DNA"/>
</dbReference>
<evidence type="ECO:0000313" key="6">
    <source>
        <dbReference type="Proteomes" id="UP000297014"/>
    </source>
</evidence>
<evidence type="ECO:0000313" key="4">
    <source>
        <dbReference type="EMBL" id="THG91205.1"/>
    </source>
</evidence>
<dbReference type="eggNOG" id="COG1502">
    <property type="taxonomic scope" value="Bacteria"/>
</dbReference>
<keyword evidence="1" id="KW-0812">Transmembrane</keyword>
<dbReference type="CDD" id="cd09113">
    <property type="entry name" value="PLDc_ymdC_like_2"/>
    <property type="match status" value="1"/>
</dbReference>
<organism evidence="3 5">
    <name type="scientific">Alkalihalobacillus alcalophilus ATCC 27647 = CGMCC 1.3604</name>
    <dbReference type="NCBI Taxonomy" id="1218173"/>
    <lineage>
        <taxon>Bacteria</taxon>
        <taxon>Bacillati</taxon>
        <taxon>Bacillota</taxon>
        <taxon>Bacilli</taxon>
        <taxon>Bacillales</taxon>
        <taxon>Bacillaceae</taxon>
        <taxon>Alkalihalobacillus</taxon>
    </lineage>
</organism>
<accession>A0A094YXD3</accession>
<dbReference type="SMART" id="SM00155">
    <property type="entry name" value="PLDc"/>
    <property type="match status" value="2"/>
</dbReference>
<gene>
    <name evidence="4" type="ORF">AJ85_06305</name>
    <name evidence="3" type="ORF">BALCAV_0205990</name>
</gene>
<reference evidence="4 6" key="2">
    <citation type="submission" date="2014-01" db="EMBL/GenBank/DDBJ databases">
        <title>Draft genome sequencing of Bacillus alcalophilus CGMCC 1.3604.</title>
        <authorList>
            <person name="Yang J."/>
            <person name="Diao L."/>
            <person name="Yang S."/>
        </authorList>
    </citation>
    <scope>NUCLEOTIDE SEQUENCE [LARGE SCALE GENOMIC DNA]</scope>
    <source>
        <strain evidence="4 6">CGMCC 1.3604</strain>
    </source>
</reference>
<keyword evidence="1" id="KW-0472">Membrane</keyword>
<dbReference type="OrthoDB" id="9814092at2"/>
<protein>
    <submittedName>
        <fullName evidence="3">Phospholipase</fullName>
    </submittedName>
</protein>
<feature type="domain" description="PLD phosphodiesterase" evidence="2">
    <location>
        <begin position="151"/>
        <end position="178"/>
    </location>
</feature>
<sequence length="475" mass="55293">MIKKWLKIILILMLLYVGYVLISTTLVFKIHTPTAPDWQPAFESGENESGDRVMLVQDRFESGMARIQLIDQAEQSIEISSYAVHEGKYADLFFGALFEAADRGVQVRIILDGIVNKWNSDLRELSYAMFEHPNIEYQFYEPLNLLKPWTWNNRYHDKLLVIDNEMVMVGGRNIGDRYFGPEGAKDATNDRDVIVMNTDEERYEQSVLFDVGQYYDMVWNHDYTKAVVTDVSKRQRNKGKAREQEVKKAYEQAVEQYPQYFLEEVDWLATSFPANQVKFLHSPIERLNKEPIIWLELIHQLENASGFVYMESPYIIPTKKMLAYLEDSEVEIEKIKLMTNSFASTPNAVAFSGYYPNRHHLAVESNGLYEFQSNTESLHGKTYIFDQKISFVGSFNLDARSTFLNTEVMVLIDSEPFARHLQEEIDYAMDEKSLRVLGDARYEADPNVELAEVSDWKVRKIKALSYITRFFDYLL</sequence>
<dbReference type="InterPro" id="IPR001736">
    <property type="entry name" value="PLipase_D/transphosphatidylase"/>
</dbReference>
<comment type="caution">
    <text evidence="3">The sequence shown here is derived from an EMBL/GenBank/DDBJ whole genome shotgun (WGS) entry which is preliminary data.</text>
</comment>
<proteinExistence type="predicted"/>
<evidence type="ECO:0000256" key="1">
    <source>
        <dbReference type="SAM" id="Phobius"/>
    </source>
</evidence>
<evidence type="ECO:0000313" key="5">
    <source>
        <dbReference type="Proteomes" id="UP000002754"/>
    </source>
</evidence>
<feature type="domain" description="PLD phosphodiesterase" evidence="2">
    <location>
        <begin position="374"/>
        <end position="401"/>
    </location>
</feature>
<dbReference type="PANTHER" id="PTHR21248:SF12">
    <property type="entry name" value="CARDIOLIPIN SYNTHASE C"/>
    <property type="match status" value="1"/>
</dbReference>
<dbReference type="AlphaFoldDB" id="A0A094YXD3"/>
<feature type="transmembrane region" description="Helical" evidence="1">
    <location>
        <begin position="7"/>
        <end position="28"/>
    </location>
</feature>
<dbReference type="Gene3D" id="3.30.870.10">
    <property type="entry name" value="Endonuclease Chain A"/>
    <property type="match status" value="2"/>
</dbReference>
<dbReference type="GO" id="GO:0032049">
    <property type="term" value="P:cardiolipin biosynthetic process"/>
    <property type="evidence" value="ECO:0007669"/>
    <property type="project" value="UniProtKB-ARBA"/>
</dbReference>
<dbReference type="Pfam" id="PF13091">
    <property type="entry name" value="PLDc_2"/>
    <property type="match status" value="2"/>
</dbReference>
<keyword evidence="1" id="KW-1133">Transmembrane helix</keyword>
<dbReference type="RefSeq" id="WP_003321055.1">
    <property type="nucleotide sequence ID" value="NZ_ALPT02000014.1"/>
</dbReference>
<dbReference type="GO" id="GO:0030572">
    <property type="term" value="F:phosphatidyltransferase activity"/>
    <property type="evidence" value="ECO:0007669"/>
    <property type="project" value="UniProtKB-ARBA"/>
</dbReference>
<evidence type="ECO:0000259" key="2">
    <source>
        <dbReference type="PROSITE" id="PS50035"/>
    </source>
</evidence>
<dbReference type="STRING" id="1218173.BALCAV_0205990"/>
<dbReference type="InterPro" id="IPR025202">
    <property type="entry name" value="PLD-like_dom"/>
</dbReference>